<proteinExistence type="inferred from homology"/>
<evidence type="ECO:0008006" key="4">
    <source>
        <dbReference type="Google" id="ProtNLM"/>
    </source>
</evidence>
<dbReference type="PANTHER" id="PTHR11215">
    <property type="entry name" value="METAL DEPENDENT HYDROLASE - RELATED"/>
    <property type="match status" value="1"/>
</dbReference>
<evidence type="ECO:0000313" key="2">
    <source>
        <dbReference type="EMBL" id="CAL5132105.1"/>
    </source>
</evidence>
<reference evidence="2" key="1">
    <citation type="submission" date="2024-06" db="EMBL/GenBank/DDBJ databases">
        <authorList>
            <person name="Liu X."/>
            <person name="Lenzi L."/>
            <person name="Haldenby T S."/>
            <person name="Uol C."/>
        </authorList>
    </citation>
    <scope>NUCLEOTIDE SEQUENCE</scope>
</reference>
<dbReference type="Pfam" id="PF03690">
    <property type="entry name" value="MYG1_exonuc"/>
    <property type="match status" value="1"/>
</dbReference>
<dbReference type="GO" id="GO:0005634">
    <property type="term" value="C:nucleus"/>
    <property type="evidence" value="ECO:0007669"/>
    <property type="project" value="TreeGrafter"/>
</dbReference>
<accession>A0AAV2T6R8</accession>
<protein>
    <recommendedName>
        <fullName evidence="4">MYG1 protein</fullName>
    </recommendedName>
</protein>
<name>A0AAV2T6R8_CALDB</name>
<comment type="similarity">
    <text evidence="1">Belongs to the MYG1 family.</text>
</comment>
<evidence type="ECO:0000313" key="3">
    <source>
        <dbReference type="Proteomes" id="UP001497525"/>
    </source>
</evidence>
<dbReference type="InterPro" id="IPR003226">
    <property type="entry name" value="MYG1_exonuclease"/>
</dbReference>
<dbReference type="AlphaFoldDB" id="A0AAV2T6R8"/>
<dbReference type="Proteomes" id="UP001497525">
    <property type="component" value="Unassembled WGS sequence"/>
</dbReference>
<dbReference type="GO" id="GO:0005737">
    <property type="term" value="C:cytoplasm"/>
    <property type="evidence" value="ECO:0007669"/>
    <property type="project" value="TreeGrafter"/>
</dbReference>
<dbReference type="PANTHER" id="PTHR11215:SF1">
    <property type="entry name" value="MYG1 EXONUCLEASE"/>
    <property type="match status" value="1"/>
</dbReference>
<dbReference type="EMBL" id="CAXLJL010000114">
    <property type="protein sequence ID" value="CAL5132105.1"/>
    <property type="molecule type" value="Genomic_DNA"/>
</dbReference>
<comment type="caution">
    <text evidence="2">The sequence shown here is derived from an EMBL/GenBank/DDBJ whole genome shotgun (WGS) entry which is preliminary data.</text>
</comment>
<gene>
    <name evidence="2" type="ORF">CDAUBV1_LOCUS4615</name>
</gene>
<organism evidence="2 3">
    <name type="scientific">Calicophoron daubneyi</name>
    <name type="common">Rumen fluke</name>
    <name type="synonym">Paramphistomum daubneyi</name>
    <dbReference type="NCBI Taxonomy" id="300641"/>
    <lineage>
        <taxon>Eukaryota</taxon>
        <taxon>Metazoa</taxon>
        <taxon>Spiralia</taxon>
        <taxon>Lophotrochozoa</taxon>
        <taxon>Platyhelminthes</taxon>
        <taxon>Trematoda</taxon>
        <taxon>Digenea</taxon>
        <taxon>Plagiorchiida</taxon>
        <taxon>Pronocephalata</taxon>
        <taxon>Paramphistomoidea</taxon>
        <taxon>Paramphistomidae</taxon>
        <taxon>Calicophoron</taxon>
    </lineage>
</organism>
<evidence type="ECO:0000256" key="1">
    <source>
        <dbReference type="ARBA" id="ARBA00010105"/>
    </source>
</evidence>
<sequence length="352" mass="39757">MPAVNCVNPVIGTHDGRFHADELLACSMLRQLPEFKNARIVRTRDESQLSACSIVMDVGGIFDPTTNRYDHHQRGFNLTFKDFFEGSKWDIKLSSAGLIYVHFGQKVISGLVDKDIEDPMVCTLFHKIYSAFLSEIDAIDNGVSISDVPTRYSIHTGLSSRIDMLNPQWNQPDVDETSCFMTALEVVEKEFVSLVKHYANYWYPARHLVLVALKKRHEVDSSGHVVLLESWCPWQSHLHELERNELEASGRAVEYDPLNQSTVADRPLFCVYPRKEGTWSAQAITVSGEDQFKNRIPFPEPWRGLRDEELSAVVGLPGCVFVHATGFLAVHKTRDGILHMVRATLKLSGLSD</sequence>